<comment type="caution">
    <text evidence="3">The sequence shown here is derived from an EMBL/GenBank/DDBJ whole genome shotgun (WGS) entry which is preliminary data.</text>
</comment>
<reference evidence="3 4" key="1">
    <citation type="journal article" date="2014" name="Antonie Van Leeuwenhoek">
        <title>Hyphomonas beringensis sp. nov. and Hyphomonas chukchiensis sp. nov., isolated from surface seawater of the Bering Sea and Chukchi Sea.</title>
        <authorList>
            <person name="Li C."/>
            <person name="Lai Q."/>
            <person name="Li G."/>
            <person name="Dong C."/>
            <person name="Wang J."/>
            <person name="Liao Y."/>
            <person name="Shao Z."/>
        </authorList>
    </citation>
    <scope>NUCLEOTIDE SEQUENCE [LARGE SCALE GENOMIC DNA]</scope>
    <source>
        <strain evidence="3 4">SCH89</strain>
    </source>
</reference>
<keyword evidence="4" id="KW-1185">Reference proteome</keyword>
<evidence type="ECO:0000313" key="3">
    <source>
        <dbReference type="EMBL" id="KDA02340.1"/>
    </source>
</evidence>
<dbReference type="PROSITE" id="PS51257">
    <property type="entry name" value="PROKAR_LIPOPROTEIN"/>
    <property type="match status" value="1"/>
</dbReference>
<dbReference type="AlphaFoldDB" id="A0A059G6Z3"/>
<dbReference type="OrthoDB" id="7620408at2"/>
<feature type="signal peptide" evidence="2">
    <location>
        <begin position="1"/>
        <end position="21"/>
    </location>
</feature>
<evidence type="ECO:0000256" key="1">
    <source>
        <dbReference type="SAM" id="MobiDB-lite"/>
    </source>
</evidence>
<evidence type="ECO:0008006" key="5">
    <source>
        <dbReference type="Google" id="ProtNLM"/>
    </source>
</evidence>
<proteinExistence type="predicted"/>
<organism evidence="3 4">
    <name type="scientific">Hyphomonas oceanitis SCH89</name>
    <dbReference type="NCBI Taxonomy" id="1280953"/>
    <lineage>
        <taxon>Bacteria</taxon>
        <taxon>Pseudomonadati</taxon>
        <taxon>Pseudomonadota</taxon>
        <taxon>Alphaproteobacteria</taxon>
        <taxon>Hyphomonadales</taxon>
        <taxon>Hyphomonadaceae</taxon>
        <taxon>Hyphomonas</taxon>
    </lineage>
</organism>
<dbReference type="PATRIC" id="fig|1280953.3.peg.2277"/>
<accession>A0A059G6Z3</accession>
<feature type="chain" id="PRO_5001573301" description="Lipoprotein" evidence="2">
    <location>
        <begin position="22"/>
        <end position="55"/>
    </location>
</feature>
<gene>
    <name evidence="3" type="ORF">HOC_11288</name>
</gene>
<feature type="region of interest" description="Disordered" evidence="1">
    <location>
        <begin position="25"/>
        <end position="55"/>
    </location>
</feature>
<feature type="compositionally biased region" description="Acidic residues" evidence="1">
    <location>
        <begin position="44"/>
        <end position="55"/>
    </location>
</feature>
<evidence type="ECO:0000256" key="2">
    <source>
        <dbReference type="SAM" id="SignalP"/>
    </source>
</evidence>
<keyword evidence="2" id="KW-0732">Signal</keyword>
<sequence>MARWKLALLSAACLMALGGCHNDPFSMKPETNATLPKKAPPVEPVDDTQDSEAPR</sequence>
<dbReference type="Proteomes" id="UP000024942">
    <property type="component" value="Unassembled WGS sequence"/>
</dbReference>
<evidence type="ECO:0000313" key="4">
    <source>
        <dbReference type="Proteomes" id="UP000024942"/>
    </source>
</evidence>
<protein>
    <recommendedName>
        <fullName evidence="5">Lipoprotein</fullName>
    </recommendedName>
</protein>
<dbReference type="RefSeq" id="WP_156950468.1">
    <property type="nucleotide sequence ID" value="NZ_ARYL01000015.1"/>
</dbReference>
<dbReference type="STRING" id="1280953.HOC_11288"/>
<dbReference type="EMBL" id="ARYL01000015">
    <property type="protein sequence ID" value="KDA02340.1"/>
    <property type="molecule type" value="Genomic_DNA"/>
</dbReference>
<name>A0A059G6Z3_9PROT</name>